<sequence length="156" mass="17677">MFDISFAPDSLPELTGKKLVNLGRTGEMDLRYGYFEMDLSITTDEFGRELIPGTPVLDFVFCLLLAARDVQQGDSGCISFTENDLLIHFTCEGDTVTVTRSWDSVSGYCKIDEFLTVASRFSRESLEVIVQNYPVFQENQTYRKLVDMVTELMPGR</sequence>
<dbReference type="AlphaFoldDB" id="A0A6B3BIS9"/>
<proteinExistence type="predicted"/>
<accession>A0A6B3BIS9</accession>
<dbReference type="RefSeq" id="WP_164313117.1">
    <property type="nucleotide sequence ID" value="NZ_JAAGLU010000005.1"/>
</dbReference>
<organism evidence="1">
    <name type="scientific">Streptomyces sp. SID12501</name>
    <dbReference type="NCBI Taxonomy" id="2706042"/>
    <lineage>
        <taxon>Bacteria</taxon>
        <taxon>Bacillati</taxon>
        <taxon>Actinomycetota</taxon>
        <taxon>Actinomycetes</taxon>
        <taxon>Kitasatosporales</taxon>
        <taxon>Streptomycetaceae</taxon>
        <taxon>Streptomyces</taxon>
    </lineage>
</organism>
<protein>
    <submittedName>
        <fullName evidence="1">Uncharacterized protein</fullName>
    </submittedName>
</protein>
<comment type="caution">
    <text evidence="1">The sequence shown here is derived from an EMBL/GenBank/DDBJ whole genome shotgun (WGS) entry which is preliminary data.</text>
</comment>
<evidence type="ECO:0000313" key="1">
    <source>
        <dbReference type="EMBL" id="NEC85670.1"/>
    </source>
</evidence>
<name>A0A6B3BIS9_9ACTN</name>
<gene>
    <name evidence="1" type="ORF">G3I71_07475</name>
</gene>
<reference evidence="1" key="1">
    <citation type="submission" date="2020-01" db="EMBL/GenBank/DDBJ databases">
        <title>Insect and environment-associated Actinomycetes.</title>
        <authorList>
            <person name="Currrie C."/>
            <person name="Chevrette M."/>
            <person name="Carlson C."/>
            <person name="Stubbendieck R."/>
            <person name="Wendt-Pienkowski E."/>
        </authorList>
    </citation>
    <scope>NUCLEOTIDE SEQUENCE</scope>
    <source>
        <strain evidence="1">SID12501</strain>
    </source>
</reference>
<dbReference type="EMBL" id="JAAGLU010000005">
    <property type="protein sequence ID" value="NEC85670.1"/>
    <property type="molecule type" value="Genomic_DNA"/>
</dbReference>